<dbReference type="Proteomes" id="UP000800092">
    <property type="component" value="Unassembled WGS sequence"/>
</dbReference>
<evidence type="ECO:0000256" key="1">
    <source>
        <dbReference type="ARBA" id="ARBA00004141"/>
    </source>
</evidence>
<keyword evidence="4 5" id="KW-0472">Membrane</keyword>
<dbReference type="AlphaFoldDB" id="A0A6A6H7F9"/>
<feature type="transmembrane region" description="Helical" evidence="5">
    <location>
        <begin position="137"/>
        <end position="156"/>
    </location>
</feature>
<dbReference type="InterPro" id="IPR007568">
    <property type="entry name" value="RTA1"/>
</dbReference>
<dbReference type="Pfam" id="PF04479">
    <property type="entry name" value="RTA1"/>
    <property type="match status" value="1"/>
</dbReference>
<feature type="transmembrane region" description="Helical" evidence="5">
    <location>
        <begin position="248"/>
        <end position="268"/>
    </location>
</feature>
<feature type="transmembrane region" description="Helical" evidence="5">
    <location>
        <begin position="208"/>
        <end position="228"/>
    </location>
</feature>
<evidence type="ECO:0000256" key="3">
    <source>
        <dbReference type="ARBA" id="ARBA00022989"/>
    </source>
</evidence>
<dbReference type="PANTHER" id="PTHR31465:SF9">
    <property type="entry name" value="SPHINGOID LONG-CHAIN BASE TRANSPORTER RSB1"/>
    <property type="match status" value="1"/>
</dbReference>
<gene>
    <name evidence="6" type="ORF">EV356DRAFT_486058</name>
</gene>
<dbReference type="EMBL" id="ML991802">
    <property type="protein sequence ID" value="KAF2234026.1"/>
    <property type="molecule type" value="Genomic_DNA"/>
</dbReference>
<sequence length="277" mass="30844">MVSKDCSHITGYVDPKWPRPDGNGSACIIIFGYVPSLTLGILGVLLFALALGMHLRLLFRYQTWYFSTMIVGTVMEIIGYIFRILASKINPYSVSYFVGQYFCIVVAPVFYSAAIYSILSVMINWVGQKHSQLPPRLLLWIFITCDVVATIIQVLGAGLVGSRYSNGGDPNVPNKILLAGLAFQTIAFTVFIFCYSTFFYSSRKIFPTFLRSFAAATLVAAILVYIRTIIRLAETAQGLLHFLSTHEAIFGSLEFAPIIIAVYIFIFFHPGMYKSGL</sequence>
<comment type="subcellular location">
    <subcellularLocation>
        <location evidence="1">Membrane</location>
        <topology evidence="1">Multi-pass membrane protein</topology>
    </subcellularLocation>
</comment>
<dbReference type="OrthoDB" id="4521223at2759"/>
<dbReference type="GO" id="GO:0005886">
    <property type="term" value="C:plasma membrane"/>
    <property type="evidence" value="ECO:0007669"/>
    <property type="project" value="TreeGrafter"/>
</dbReference>
<dbReference type="PANTHER" id="PTHR31465">
    <property type="entry name" value="PROTEIN RTA1-RELATED"/>
    <property type="match status" value="1"/>
</dbReference>
<feature type="transmembrane region" description="Helical" evidence="5">
    <location>
        <begin position="176"/>
        <end position="196"/>
    </location>
</feature>
<feature type="transmembrane region" description="Helical" evidence="5">
    <location>
        <begin position="28"/>
        <end position="52"/>
    </location>
</feature>
<organism evidence="6 7">
    <name type="scientific">Viridothelium virens</name>
    <name type="common">Speckled blister lichen</name>
    <name type="synonym">Trypethelium virens</name>
    <dbReference type="NCBI Taxonomy" id="1048519"/>
    <lineage>
        <taxon>Eukaryota</taxon>
        <taxon>Fungi</taxon>
        <taxon>Dikarya</taxon>
        <taxon>Ascomycota</taxon>
        <taxon>Pezizomycotina</taxon>
        <taxon>Dothideomycetes</taxon>
        <taxon>Dothideomycetes incertae sedis</taxon>
        <taxon>Trypetheliales</taxon>
        <taxon>Trypetheliaceae</taxon>
        <taxon>Viridothelium</taxon>
    </lineage>
</organism>
<name>A0A6A6H7F9_VIRVR</name>
<proteinExistence type="predicted"/>
<feature type="transmembrane region" description="Helical" evidence="5">
    <location>
        <begin position="64"/>
        <end position="86"/>
    </location>
</feature>
<evidence type="ECO:0000313" key="6">
    <source>
        <dbReference type="EMBL" id="KAF2234026.1"/>
    </source>
</evidence>
<evidence type="ECO:0000256" key="4">
    <source>
        <dbReference type="ARBA" id="ARBA00023136"/>
    </source>
</evidence>
<keyword evidence="2 5" id="KW-0812">Transmembrane</keyword>
<protein>
    <submittedName>
        <fullName evidence="6">RTA1-domain-containing protein</fullName>
    </submittedName>
</protein>
<evidence type="ECO:0000256" key="2">
    <source>
        <dbReference type="ARBA" id="ARBA00022692"/>
    </source>
</evidence>
<keyword evidence="7" id="KW-1185">Reference proteome</keyword>
<feature type="transmembrane region" description="Helical" evidence="5">
    <location>
        <begin position="98"/>
        <end position="125"/>
    </location>
</feature>
<reference evidence="6" key="1">
    <citation type="journal article" date="2020" name="Stud. Mycol.">
        <title>101 Dothideomycetes genomes: a test case for predicting lifestyles and emergence of pathogens.</title>
        <authorList>
            <person name="Haridas S."/>
            <person name="Albert R."/>
            <person name="Binder M."/>
            <person name="Bloem J."/>
            <person name="Labutti K."/>
            <person name="Salamov A."/>
            <person name="Andreopoulos B."/>
            <person name="Baker S."/>
            <person name="Barry K."/>
            <person name="Bills G."/>
            <person name="Bluhm B."/>
            <person name="Cannon C."/>
            <person name="Castanera R."/>
            <person name="Culley D."/>
            <person name="Daum C."/>
            <person name="Ezra D."/>
            <person name="Gonzalez J."/>
            <person name="Henrissat B."/>
            <person name="Kuo A."/>
            <person name="Liang C."/>
            <person name="Lipzen A."/>
            <person name="Lutzoni F."/>
            <person name="Magnuson J."/>
            <person name="Mondo S."/>
            <person name="Nolan M."/>
            <person name="Ohm R."/>
            <person name="Pangilinan J."/>
            <person name="Park H.-J."/>
            <person name="Ramirez L."/>
            <person name="Alfaro M."/>
            <person name="Sun H."/>
            <person name="Tritt A."/>
            <person name="Yoshinaga Y."/>
            <person name="Zwiers L.-H."/>
            <person name="Turgeon B."/>
            <person name="Goodwin S."/>
            <person name="Spatafora J."/>
            <person name="Crous P."/>
            <person name="Grigoriev I."/>
        </authorList>
    </citation>
    <scope>NUCLEOTIDE SEQUENCE</scope>
    <source>
        <strain evidence="6">Tuck. ex Michener</strain>
    </source>
</reference>
<accession>A0A6A6H7F9</accession>
<dbReference type="GO" id="GO:0000324">
    <property type="term" value="C:fungal-type vacuole"/>
    <property type="evidence" value="ECO:0007669"/>
    <property type="project" value="TreeGrafter"/>
</dbReference>
<keyword evidence="3 5" id="KW-1133">Transmembrane helix</keyword>
<evidence type="ECO:0000256" key="5">
    <source>
        <dbReference type="SAM" id="Phobius"/>
    </source>
</evidence>
<evidence type="ECO:0000313" key="7">
    <source>
        <dbReference type="Proteomes" id="UP000800092"/>
    </source>
</evidence>